<accession>W1VFP7</accession>
<gene>
    <name evidence="12" type="ORF">Q605_AUC00928G0004</name>
</gene>
<dbReference type="PATRIC" id="fig|1403939.3.peg.1460"/>
<dbReference type="Gene3D" id="1.20.1510.10">
    <property type="entry name" value="Cation efflux protein transmembrane domain"/>
    <property type="match status" value="1"/>
</dbReference>
<evidence type="ECO:0000256" key="7">
    <source>
        <dbReference type="ARBA" id="ARBA00023136"/>
    </source>
</evidence>
<keyword evidence="5 9" id="KW-1133">Transmembrane helix</keyword>
<name>W1VFP7_9ACTO</name>
<dbReference type="Proteomes" id="UP000018852">
    <property type="component" value="Unassembled WGS sequence"/>
</dbReference>
<feature type="compositionally biased region" description="Basic and acidic residues" evidence="8">
    <location>
        <begin position="49"/>
        <end position="64"/>
    </location>
</feature>
<keyword evidence="4 9" id="KW-0812">Transmembrane</keyword>
<evidence type="ECO:0000256" key="5">
    <source>
        <dbReference type="ARBA" id="ARBA00022989"/>
    </source>
</evidence>
<organism evidence="12 13">
    <name type="scientific">Actinomyces urogenitalis DORA_12</name>
    <dbReference type="NCBI Taxonomy" id="1403939"/>
    <lineage>
        <taxon>Bacteria</taxon>
        <taxon>Bacillati</taxon>
        <taxon>Actinomycetota</taxon>
        <taxon>Actinomycetes</taxon>
        <taxon>Actinomycetales</taxon>
        <taxon>Actinomycetaceae</taxon>
        <taxon>Actinomyces</taxon>
    </lineage>
</organism>
<dbReference type="InterPro" id="IPR050681">
    <property type="entry name" value="CDF/SLC30A"/>
</dbReference>
<evidence type="ECO:0000256" key="2">
    <source>
        <dbReference type="ARBA" id="ARBA00008873"/>
    </source>
</evidence>
<dbReference type="NCBIfam" id="TIGR01297">
    <property type="entry name" value="CDF"/>
    <property type="match status" value="1"/>
</dbReference>
<feature type="transmembrane region" description="Helical" evidence="9">
    <location>
        <begin position="105"/>
        <end position="126"/>
    </location>
</feature>
<protein>
    <submittedName>
        <fullName evidence="12">CDF family cation diffusion facilitator</fullName>
    </submittedName>
</protein>
<dbReference type="SUPFAM" id="SSF160240">
    <property type="entry name" value="Cation efflux protein cytoplasmic domain-like"/>
    <property type="match status" value="1"/>
</dbReference>
<feature type="region of interest" description="Disordered" evidence="8">
    <location>
        <begin position="1"/>
        <end position="73"/>
    </location>
</feature>
<dbReference type="GO" id="GO:0005385">
    <property type="term" value="F:zinc ion transmembrane transporter activity"/>
    <property type="evidence" value="ECO:0007669"/>
    <property type="project" value="TreeGrafter"/>
</dbReference>
<comment type="similarity">
    <text evidence="2">Belongs to the cation diffusion facilitator (CDF) transporter (TC 2.A.4) family. SLC30A subfamily.</text>
</comment>
<dbReference type="InterPro" id="IPR002524">
    <property type="entry name" value="Cation_efflux"/>
</dbReference>
<feature type="transmembrane region" description="Helical" evidence="9">
    <location>
        <begin position="181"/>
        <end position="201"/>
    </location>
</feature>
<dbReference type="InterPro" id="IPR036837">
    <property type="entry name" value="Cation_efflux_CTD_sf"/>
</dbReference>
<evidence type="ECO:0000256" key="1">
    <source>
        <dbReference type="ARBA" id="ARBA00004141"/>
    </source>
</evidence>
<evidence type="ECO:0000313" key="13">
    <source>
        <dbReference type="Proteomes" id="UP000018852"/>
    </source>
</evidence>
<feature type="transmembrane region" description="Helical" evidence="9">
    <location>
        <begin position="79"/>
        <end position="99"/>
    </location>
</feature>
<comment type="caution">
    <text evidence="12">The sequence shown here is derived from an EMBL/GenBank/DDBJ whole genome shotgun (WGS) entry which is preliminary data.</text>
</comment>
<proteinExistence type="inferred from homology"/>
<feature type="domain" description="Cation efflux protein cytoplasmic" evidence="11">
    <location>
        <begin position="274"/>
        <end position="354"/>
    </location>
</feature>
<keyword evidence="6" id="KW-0406">Ion transport</keyword>
<feature type="compositionally biased region" description="Basic and acidic residues" evidence="8">
    <location>
        <begin position="11"/>
        <end position="42"/>
    </location>
</feature>
<evidence type="ECO:0000256" key="3">
    <source>
        <dbReference type="ARBA" id="ARBA00022448"/>
    </source>
</evidence>
<feature type="transmembrane region" description="Helical" evidence="9">
    <location>
        <begin position="213"/>
        <end position="234"/>
    </location>
</feature>
<dbReference type="GO" id="GO:0005886">
    <property type="term" value="C:plasma membrane"/>
    <property type="evidence" value="ECO:0007669"/>
    <property type="project" value="TreeGrafter"/>
</dbReference>
<dbReference type="PANTHER" id="PTHR11562">
    <property type="entry name" value="CATION EFFLUX PROTEIN/ ZINC TRANSPORTER"/>
    <property type="match status" value="1"/>
</dbReference>
<dbReference type="Pfam" id="PF16916">
    <property type="entry name" value="ZT_dimer"/>
    <property type="match status" value="1"/>
</dbReference>
<feature type="transmembrane region" description="Helical" evidence="9">
    <location>
        <begin position="146"/>
        <end position="169"/>
    </location>
</feature>
<dbReference type="Gene3D" id="3.30.70.1350">
    <property type="entry name" value="Cation efflux protein, cytoplasmic domain"/>
    <property type="match status" value="1"/>
</dbReference>
<evidence type="ECO:0000259" key="11">
    <source>
        <dbReference type="Pfam" id="PF16916"/>
    </source>
</evidence>
<evidence type="ECO:0000313" key="12">
    <source>
        <dbReference type="EMBL" id="ETJ02844.1"/>
    </source>
</evidence>
<feature type="compositionally biased region" description="Polar residues" evidence="8">
    <location>
        <begin position="1"/>
        <end position="10"/>
    </location>
</feature>
<dbReference type="InterPro" id="IPR027469">
    <property type="entry name" value="Cation_efflux_TMD_sf"/>
</dbReference>
<keyword evidence="7 9" id="KW-0472">Membrane</keyword>
<sequence>MTSPRNTPISETHDSSRLTDALRDSRGAGSPHDHGHERHDAAARGAGSPHDHGHDAGSSHDHGHGHAHNHGQGAGRTRLSIALALTSVVLVGEAVVGWLSGSLSLLADAGHMATDSAGLVVALLAAHLASRPSTDRSTWGMRRSEVLGATLQAGMLSIVGVTVAVRAVINLIQPETIHAEGMLVMGVIGLATNLVSLSVLMGGRGTSLNMRAACLEVAGDALGSLGVIVAGLVIRLTGWVQADAVASLLIAALIVPRAVTLLSAAGRVLMDFTPTELDLAEVRRHLSELPEVLAVHDLHAWRVSSDLPVLTAHVVVHDSCLDAGRSEEVLDALQQCVAEHFPVRITHATFQIEPDGHREHEAAGCS</sequence>
<dbReference type="InterPro" id="IPR058533">
    <property type="entry name" value="Cation_efflux_TM"/>
</dbReference>
<dbReference type="InterPro" id="IPR027470">
    <property type="entry name" value="Cation_efflux_CTD"/>
</dbReference>
<dbReference type="EMBL" id="AZLV01000928">
    <property type="protein sequence ID" value="ETJ02844.1"/>
    <property type="molecule type" value="Genomic_DNA"/>
</dbReference>
<evidence type="ECO:0000259" key="10">
    <source>
        <dbReference type="Pfam" id="PF01545"/>
    </source>
</evidence>
<evidence type="ECO:0000256" key="8">
    <source>
        <dbReference type="SAM" id="MobiDB-lite"/>
    </source>
</evidence>
<dbReference type="SUPFAM" id="SSF161111">
    <property type="entry name" value="Cation efflux protein transmembrane domain-like"/>
    <property type="match status" value="1"/>
</dbReference>
<feature type="transmembrane region" description="Helical" evidence="9">
    <location>
        <begin position="246"/>
        <end position="265"/>
    </location>
</feature>
<keyword evidence="3" id="KW-0813">Transport</keyword>
<evidence type="ECO:0000256" key="6">
    <source>
        <dbReference type="ARBA" id="ARBA00023065"/>
    </source>
</evidence>
<evidence type="ECO:0000256" key="9">
    <source>
        <dbReference type="SAM" id="Phobius"/>
    </source>
</evidence>
<dbReference type="Pfam" id="PF01545">
    <property type="entry name" value="Cation_efflux"/>
    <property type="match status" value="1"/>
</dbReference>
<feature type="domain" description="Cation efflux protein transmembrane" evidence="10">
    <location>
        <begin position="81"/>
        <end position="270"/>
    </location>
</feature>
<reference evidence="12 13" key="1">
    <citation type="submission" date="2013-12" db="EMBL/GenBank/DDBJ databases">
        <title>A Varibaculum cambriense genome reconstructed from a premature infant gut community with otherwise low bacterial novelty that shifts toward anaerobic metabolism during the third week of life.</title>
        <authorList>
            <person name="Brown C.T."/>
            <person name="Sharon I."/>
            <person name="Thomas B.C."/>
            <person name="Castelle C.J."/>
            <person name="Morowitz M.J."/>
            <person name="Banfield J.F."/>
        </authorList>
    </citation>
    <scope>NUCLEOTIDE SEQUENCE [LARGE SCALE GENOMIC DNA]</scope>
    <source>
        <strain evidence="13">DORA_12</strain>
    </source>
</reference>
<dbReference type="AlphaFoldDB" id="W1VFP7"/>
<evidence type="ECO:0000256" key="4">
    <source>
        <dbReference type="ARBA" id="ARBA00022692"/>
    </source>
</evidence>
<comment type="subcellular location">
    <subcellularLocation>
        <location evidence="1">Membrane</location>
        <topology evidence="1">Multi-pass membrane protein</topology>
    </subcellularLocation>
</comment>
<dbReference type="PANTHER" id="PTHR11562:SF17">
    <property type="entry name" value="RE54080P-RELATED"/>
    <property type="match status" value="1"/>
</dbReference>